<dbReference type="InterPro" id="IPR033116">
    <property type="entry name" value="TRYPSIN_SER"/>
</dbReference>
<keyword evidence="5" id="KW-1185">Reference proteome</keyword>
<dbReference type="InterPro" id="IPR009003">
    <property type="entry name" value="Peptidase_S1_PA"/>
</dbReference>
<dbReference type="GO" id="GO:0006508">
    <property type="term" value="P:proteolysis"/>
    <property type="evidence" value="ECO:0007669"/>
    <property type="project" value="InterPro"/>
</dbReference>
<gene>
    <name evidence="4" type="ORF">OESDEN_16935</name>
</gene>
<comment type="similarity">
    <text evidence="2">Belongs to the peptidase S1 family. CLIP subfamily.</text>
</comment>
<proteinExistence type="inferred from homology"/>
<accession>A0A0B1SDH9</accession>
<dbReference type="Gene3D" id="2.40.10.10">
    <property type="entry name" value="Trypsin-like serine proteases"/>
    <property type="match status" value="1"/>
</dbReference>
<dbReference type="PANTHER" id="PTHR24256">
    <property type="entry name" value="TRYPTASE-RELATED"/>
    <property type="match status" value="1"/>
</dbReference>
<dbReference type="PROSITE" id="PS00135">
    <property type="entry name" value="TRYPSIN_SER"/>
    <property type="match status" value="1"/>
</dbReference>
<evidence type="ECO:0000256" key="1">
    <source>
        <dbReference type="ARBA" id="ARBA00023157"/>
    </source>
</evidence>
<dbReference type="Proteomes" id="UP000053660">
    <property type="component" value="Unassembled WGS sequence"/>
</dbReference>
<dbReference type="InterPro" id="IPR001254">
    <property type="entry name" value="Trypsin_dom"/>
</dbReference>
<dbReference type="AlphaFoldDB" id="A0A0B1SDH9"/>
<sequence length="138" mass="15132">MHSELLNDVDESEAIPICLAEDYEDIPKQIAAVGYGYDPTKKQQVFAGSQGPGLQIAVFSDYKEEDGFIAIKELGMATCQGDSGGPLFFRGNRGYTLLGITSTGGNCDKLDPEIKAKYVDVRNHFDWICSNTGEHTYI</sequence>
<protein>
    <recommendedName>
        <fullName evidence="3">Peptidase S1 domain-containing protein</fullName>
    </recommendedName>
</protein>
<dbReference type="GO" id="GO:0004252">
    <property type="term" value="F:serine-type endopeptidase activity"/>
    <property type="evidence" value="ECO:0007669"/>
    <property type="project" value="InterPro"/>
</dbReference>
<name>A0A0B1SDH9_OESDE</name>
<reference evidence="4 5" key="1">
    <citation type="submission" date="2014-03" db="EMBL/GenBank/DDBJ databases">
        <title>Draft genome of the hookworm Oesophagostomum dentatum.</title>
        <authorList>
            <person name="Mitreva M."/>
        </authorList>
    </citation>
    <scope>NUCLEOTIDE SEQUENCE [LARGE SCALE GENOMIC DNA]</scope>
    <source>
        <strain evidence="4 5">OD-Hann</strain>
    </source>
</reference>
<evidence type="ECO:0000256" key="2">
    <source>
        <dbReference type="ARBA" id="ARBA00024195"/>
    </source>
</evidence>
<evidence type="ECO:0000313" key="5">
    <source>
        <dbReference type="Proteomes" id="UP000053660"/>
    </source>
</evidence>
<organism evidence="4 5">
    <name type="scientific">Oesophagostomum dentatum</name>
    <name type="common">Nodular worm</name>
    <dbReference type="NCBI Taxonomy" id="61180"/>
    <lineage>
        <taxon>Eukaryota</taxon>
        <taxon>Metazoa</taxon>
        <taxon>Ecdysozoa</taxon>
        <taxon>Nematoda</taxon>
        <taxon>Chromadorea</taxon>
        <taxon>Rhabditida</taxon>
        <taxon>Rhabditina</taxon>
        <taxon>Rhabditomorpha</taxon>
        <taxon>Strongyloidea</taxon>
        <taxon>Strongylidae</taxon>
        <taxon>Oesophagostomum</taxon>
    </lineage>
</organism>
<dbReference type="OrthoDB" id="7754674at2759"/>
<evidence type="ECO:0000313" key="4">
    <source>
        <dbReference type="EMBL" id="KHJ83368.1"/>
    </source>
</evidence>
<feature type="domain" description="Peptidase S1" evidence="3">
    <location>
        <begin position="13"/>
        <end position="128"/>
    </location>
</feature>
<evidence type="ECO:0000259" key="3">
    <source>
        <dbReference type="Pfam" id="PF00089"/>
    </source>
</evidence>
<dbReference type="Pfam" id="PF00089">
    <property type="entry name" value="Trypsin"/>
    <property type="match status" value="1"/>
</dbReference>
<dbReference type="InterPro" id="IPR051487">
    <property type="entry name" value="Ser/Thr_Proteases_Immune/Dev"/>
</dbReference>
<dbReference type="InterPro" id="IPR043504">
    <property type="entry name" value="Peptidase_S1_PA_chymotrypsin"/>
</dbReference>
<dbReference type="SUPFAM" id="SSF50494">
    <property type="entry name" value="Trypsin-like serine proteases"/>
    <property type="match status" value="1"/>
</dbReference>
<dbReference type="EMBL" id="KN573805">
    <property type="protein sequence ID" value="KHJ83368.1"/>
    <property type="molecule type" value="Genomic_DNA"/>
</dbReference>
<keyword evidence="1" id="KW-1015">Disulfide bond</keyword>